<evidence type="ECO:0000313" key="1">
    <source>
        <dbReference type="EMBL" id="KAL2649527.1"/>
    </source>
</evidence>
<gene>
    <name evidence="1" type="ORF">R1flu_017655</name>
</gene>
<sequence>MKSGGEILAGIPVDMGGIGNRNLVMSFRSQGKICRIGKDLASARSDIKIGLVYESELMKSNKQFGSPFGLDFLQVFPIGPLGRFG</sequence>
<protein>
    <submittedName>
        <fullName evidence="1">Uncharacterized protein</fullName>
    </submittedName>
</protein>
<reference evidence="1 2" key="1">
    <citation type="submission" date="2024-09" db="EMBL/GenBank/DDBJ databases">
        <title>Chromosome-scale assembly of Riccia fluitans.</title>
        <authorList>
            <person name="Paukszto L."/>
            <person name="Sawicki J."/>
            <person name="Karawczyk K."/>
            <person name="Piernik-Szablinska J."/>
            <person name="Szczecinska M."/>
            <person name="Mazdziarz M."/>
        </authorList>
    </citation>
    <scope>NUCLEOTIDE SEQUENCE [LARGE SCALE GENOMIC DNA]</scope>
    <source>
        <strain evidence="1">Rf_01</strain>
        <tissue evidence="1">Aerial parts of the thallus</tissue>
    </source>
</reference>
<organism evidence="1 2">
    <name type="scientific">Riccia fluitans</name>
    <dbReference type="NCBI Taxonomy" id="41844"/>
    <lineage>
        <taxon>Eukaryota</taxon>
        <taxon>Viridiplantae</taxon>
        <taxon>Streptophyta</taxon>
        <taxon>Embryophyta</taxon>
        <taxon>Marchantiophyta</taxon>
        <taxon>Marchantiopsida</taxon>
        <taxon>Marchantiidae</taxon>
        <taxon>Marchantiales</taxon>
        <taxon>Ricciaceae</taxon>
        <taxon>Riccia</taxon>
    </lineage>
</organism>
<dbReference type="EMBL" id="JBHFFA010000001">
    <property type="protein sequence ID" value="KAL2649527.1"/>
    <property type="molecule type" value="Genomic_DNA"/>
</dbReference>
<proteinExistence type="predicted"/>
<comment type="caution">
    <text evidence="1">The sequence shown here is derived from an EMBL/GenBank/DDBJ whole genome shotgun (WGS) entry which is preliminary data.</text>
</comment>
<name>A0ABD1ZDS8_9MARC</name>
<accession>A0ABD1ZDS8</accession>
<dbReference type="Proteomes" id="UP001605036">
    <property type="component" value="Unassembled WGS sequence"/>
</dbReference>
<evidence type="ECO:0000313" key="2">
    <source>
        <dbReference type="Proteomes" id="UP001605036"/>
    </source>
</evidence>
<keyword evidence="2" id="KW-1185">Reference proteome</keyword>
<dbReference type="AlphaFoldDB" id="A0ABD1ZDS8"/>